<keyword evidence="2" id="KW-1133">Transmembrane helix</keyword>
<dbReference type="AlphaFoldDB" id="A0AAJ0FJL8"/>
<feature type="compositionally biased region" description="Polar residues" evidence="1">
    <location>
        <begin position="146"/>
        <end position="167"/>
    </location>
</feature>
<evidence type="ECO:0000256" key="1">
    <source>
        <dbReference type="SAM" id="MobiDB-lite"/>
    </source>
</evidence>
<comment type="caution">
    <text evidence="3">The sequence shown here is derived from an EMBL/GenBank/DDBJ whole genome shotgun (WGS) entry which is preliminary data.</text>
</comment>
<organism evidence="3 4">
    <name type="scientific">Phialemonium atrogriseum</name>
    <dbReference type="NCBI Taxonomy" id="1093897"/>
    <lineage>
        <taxon>Eukaryota</taxon>
        <taxon>Fungi</taxon>
        <taxon>Dikarya</taxon>
        <taxon>Ascomycota</taxon>
        <taxon>Pezizomycotina</taxon>
        <taxon>Sordariomycetes</taxon>
        <taxon>Sordariomycetidae</taxon>
        <taxon>Cephalothecales</taxon>
        <taxon>Cephalothecaceae</taxon>
        <taxon>Phialemonium</taxon>
    </lineage>
</organism>
<evidence type="ECO:0000256" key="2">
    <source>
        <dbReference type="SAM" id="Phobius"/>
    </source>
</evidence>
<dbReference type="EMBL" id="MU839019">
    <property type="protein sequence ID" value="KAK1764579.1"/>
    <property type="molecule type" value="Genomic_DNA"/>
</dbReference>
<protein>
    <submittedName>
        <fullName evidence="3">Uncharacterized protein</fullName>
    </submittedName>
</protein>
<gene>
    <name evidence="3" type="ORF">QBC33DRAFT_457146</name>
</gene>
<feature type="transmembrane region" description="Helical" evidence="2">
    <location>
        <begin position="395"/>
        <end position="417"/>
    </location>
</feature>
<feature type="transmembrane region" description="Helical" evidence="2">
    <location>
        <begin position="429"/>
        <end position="452"/>
    </location>
</feature>
<keyword evidence="4" id="KW-1185">Reference proteome</keyword>
<reference evidence="3" key="1">
    <citation type="submission" date="2023-06" db="EMBL/GenBank/DDBJ databases">
        <title>Genome-scale phylogeny and comparative genomics of the fungal order Sordariales.</title>
        <authorList>
            <consortium name="Lawrence Berkeley National Laboratory"/>
            <person name="Hensen N."/>
            <person name="Bonometti L."/>
            <person name="Westerberg I."/>
            <person name="Brannstrom I.O."/>
            <person name="Guillou S."/>
            <person name="Cros-Aarteil S."/>
            <person name="Calhoun S."/>
            <person name="Haridas S."/>
            <person name="Kuo A."/>
            <person name="Mondo S."/>
            <person name="Pangilinan J."/>
            <person name="Riley R."/>
            <person name="Labutti K."/>
            <person name="Andreopoulos B."/>
            <person name="Lipzen A."/>
            <person name="Chen C."/>
            <person name="Yanf M."/>
            <person name="Daum C."/>
            <person name="Ng V."/>
            <person name="Clum A."/>
            <person name="Steindorff A."/>
            <person name="Ohm R."/>
            <person name="Martin F."/>
            <person name="Silar P."/>
            <person name="Natvig D."/>
            <person name="Lalanne C."/>
            <person name="Gautier V."/>
            <person name="Ament-Velasquez S.L."/>
            <person name="Kruys A."/>
            <person name="Hutchinson M.I."/>
            <person name="Powell A.J."/>
            <person name="Barry K."/>
            <person name="Miller A.N."/>
            <person name="Grigoriev I.V."/>
            <person name="Debuchy R."/>
            <person name="Gladieux P."/>
            <person name="Thoren M.H."/>
            <person name="Johannesson H."/>
        </authorList>
    </citation>
    <scope>NUCLEOTIDE SEQUENCE</scope>
    <source>
        <strain evidence="3">8032-3</strain>
    </source>
</reference>
<feature type="transmembrane region" description="Helical" evidence="2">
    <location>
        <begin position="364"/>
        <end position="383"/>
    </location>
</feature>
<dbReference type="GeneID" id="85308033"/>
<dbReference type="PANTHER" id="PTHR35043">
    <property type="entry name" value="TRANSCRIPTION FACTOR DOMAIN-CONTAINING PROTEIN"/>
    <property type="match status" value="1"/>
</dbReference>
<proteinExistence type="predicted"/>
<dbReference type="Proteomes" id="UP001244011">
    <property type="component" value="Unassembled WGS sequence"/>
</dbReference>
<keyword evidence="2" id="KW-0472">Membrane</keyword>
<keyword evidence="2" id="KW-0812">Transmembrane</keyword>
<evidence type="ECO:0000313" key="3">
    <source>
        <dbReference type="EMBL" id="KAK1764579.1"/>
    </source>
</evidence>
<dbReference type="PANTHER" id="PTHR35043:SF7">
    <property type="entry name" value="TRANSCRIPTION FACTOR DOMAIN-CONTAINING PROTEIN"/>
    <property type="match status" value="1"/>
</dbReference>
<accession>A0AAJ0FJL8</accession>
<name>A0AAJ0FJL8_9PEZI</name>
<evidence type="ECO:0000313" key="4">
    <source>
        <dbReference type="Proteomes" id="UP001244011"/>
    </source>
</evidence>
<dbReference type="RefSeq" id="XP_060280792.1">
    <property type="nucleotide sequence ID" value="XM_060424846.1"/>
</dbReference>
<sequence length="478" mass="52428">MITFRPNCTLPTTAPGFVASPDVRSTMSIVWSCLTVIILCTWSILHLNVPLQFNSKTWQQKLGRSLYLASRKAAWMLFTLLVPEFTMGKALGDLLDARASMKEIKAQADEDGVDWTVTHSLFANMGGFAVRFPAPSADVELGAAETGTTDNRGENSGESEQSDGTSSTAALMANHSTFINRQSNAYKRFGGLDWGLDMTNLSAVKEVLAEHTDKLDDISLNARPLVGDVWFLNSRQLVQARSAGIISRLPAVTEDEINEKSKGDVMIKLLALVQVCWLIVQLIGRASLGQESSQLEVMTLAYAACSAITYIALFPKPRDISRPIMVPSAKAPTAKDVKEIAEVGSTDLVWRSFYSIPSASVPDIAFIGTLVGLIIFSAIHLIAWNFVFPTRSELILWRVATLLTVGAPSFMILHGYISKLWESDSVFDTCMGCLAYPPIFLLFPFARIVLIVEAFRSLYFLSPGAFIATWTTEIPHLA</sequence>
<feature type="region of interest" description="Disordered" evidence="1">
    <location>
        <begin position="145"/>
        <end position="167"/>
    </location>
</feature>